<dbReference type="EMBL" id="KI279000">
    <property type="protein sequence ID" value="ESA18674.1"/>
    <property type="molecule type" value="Genomic_DNA"/>
</dbReference>
<dbReference type="SUPFAM" id="SSF56112">
    <property type="entry name" value="Protein kinase-like (PK-like)"/>
    <property type="match status" value="1"/>
</dbReference>
<sequence>MRPIISNDIPKSYKELIVKYWNPDPDLRPDISEIHDTLLKWWSSVYHNSLTPICLEFLTTNKIQKPTITKETKELKDIVLPNKKNLEPSEFIDFIVRNHFVKFINLSELSIVAKPIESGISPRIKHA</sequence>
<proteinExistence type="predicted"/>
<gene>
    <name evidence="1" type="ORF">GLOINDRAFT_344470</name>
</gene>
<organism evidence="1">
    <name type="scientific">Rhizophagus irregularis (strain DAOM 181602 / DAOM 197198 / MUCL 43194)</name>
    <name type="common">Arbuscular mycorrhizal fungus</name>
    <name type="synonym">Glomus intraradices</name>
    <dbReference type="NCBI Taxonomy" id="747089"/>
    <lineage>
        <taxon>Eukaryota</taxon>
        <taxon>Fungi</taxon>
        <taxon>Fungi incertae sedis</taxon>
        <taxon>Mucoromycota</taxon>
        <taxon>Glomeromycotina</taxon>
        <taxon>Glomeromycetes</taxon>
        <taxon>Glomerales</taxon>
        <taxon>Glomeraceae</taxon>
        <taxon>Rhizophagus</taxon>
    </lineage>
</organism>
<name>U9UE23_RHIID</name>
<reference evidence="1" key="1">
    <citation type="submission" date="2013-07" db="EMBL/GenBank/DDBJ databases">
        <title>The genome of an arbuscular mycorrhizal fungus provides insights into the evolution of the oldest plant symbiosis.</title>
        <authorList>
            <consortium name="DOE Joint Genome Institute"/>
            <person name="Tisserant E."/>
            <person name="Malbreil M."/>
            <person name="Kuo A."/>
            <person name="Kohler A."/>
            <person name="Symeonidi A."/>
            <person name="Balestrini R."/>
            <person name="Charron P."/>
            <person name="Duensing N."/>
            <person name="Frei-dit-Frey N."/>
            <person name="Gianinazzi-Pearson V."/>
            <person name="Gilbert B."/>
            <person name="Handa Y."/>
            <person name="Hijri M."/>
            <person name="Kaul R."/>
            <person name="Kawaguchi M."/>
            <person name="Krajinski F."/>
            <person name="Lammers P."/>
            <person name="Lapierre D."/>
            <person name="Masclaux F.G."/>
            <person name="Murat C."/>
            <person name="Morin E."/>
            <person name="Ndikumana S."/>
            <person name="Pagni M."/>
            <person name="Petitpierre D."/>
            <person name="Requena N."/>
            <person name="Rosikiewicz P."/>
            <person name="Riley R."/>
            <person name="Saito K."/>
            <person name="San Clemente H."/>
            <person name="Shapiro H."/>
            <person name="van Tuinen D."/>
            <person name="Becard G."/>
            <person name="Bonfante P."/>
            <person name="Paszkowski U."/>
            <person name="Shachar-Hill Y."/>
            <person name="Young J.P."/>
            <person name="Sanders I.R."/>
            <person name="Henrissat B."/>
            <person name="Rensing S.A."/>
            <person name="Grigoriev I.V."/>
            <person name="Corradi N."/>
            <person name="Roux C."/>
            <person name="Martin F."/>
        </authorList>
    </citation>
    <scope>NUCLEOTIDE SEQUENCE</scope>
    <source>
        <strain evidence="1">DAOM 197198</strain>
    </source>
</reference>
<protein>
    <recommendedName>
        <fullName evidence="2">Serine-threonine/tyrosine-protein kinase catalytic domain-containing protein</fullName>
    </recommendedName>
</protein>
<evidence type="ECO:0008006" key="2">
    <source>
        <dbReference type="Google" id="ProtNLM"/>
    </source>
</evidence>
<dbReference type="HOGENOM" id="CLU_1971649_0_0_1"/>
<accession>U9UE23</accession>
<evidence type="ECO:0000313" key="1">
    <source>
        <dbReference type="EMBL" id="ESA18674.1"/>
    </source>
</evidence>
<dbReference type="VEuPathDB" id="FungiDB:RhiirFUN_024409"/>
<dbReference type="AlphaFoldDB" id="U9UE23"/>
<dbReference type="InterPro" id="IPR011009">
    <property type="entry name" value="Kinase-like_dom_sf"/>
</dbReference>